<dbReference type="Proteomes" id="UP000239047">
    <property type="component" value="Unassembled WGS sequence"/>
</dbReference>
<dbReference type="Pfam" id="PF13529">
    <property type="entry name" value="Peptidase_C39_2"/>
    <property type="match status" value="1"/>
</dbReference>
<dbReference type="OrthoDB" id="2435874at2"/>
<dbReference type="Gene3D" id="3.90.70.10">
    <property type="entry name" value="Cysteine proteinases"/>
    <property type="match status" value="1"/>
</dbReference>
<proteinExistence type="predicted"/>
<dbReference type="InterPro" id="IPR039564">
    <property type="entry name" value="Peptidase_C39-like"/>
</dbReference>
<protein>
    <recommendedName>
        <fullName evidence="1">Peptidase C39-like domain-containing protein</fullName>
    </recommendedName>
</protein>
<gene>
    <name evidence="2" type="ORF">C4B60_00430</name>
</gene>
<reference evidence="2 3" key="1">
    <citation type="submission" date="2018-02" db="EMBL/GenBank/DDBJ databases">
        <title>Jeotgalibacillus proteolyticum sp. nov. a protease producing bacterium isolated from ocean sediments of Laizhou Bay.</title>
        <authorList>
            <person name="Li Y."/>
        </authorList>
    </citation>
    <scope>NUCLEOTIDE SEQUENCE [LARGE SCALE GENOMIC DNA]</scope>
    <source>
        <strain evidence="2 3">22-7</strain>
    </source>
</reference>
<evidence type="ECO:0000313" key="2">
    <source>
        <dbReference type="EMBL" id="PPA71880.1"/>
    </source>
</evidence>
<organism evidence="2 3">
    <name type="scientific">Jeotgalibacillus proteolyticus</name>
    <dbReference type="NCBI Taxonomy" id="2082395"/>
    <lineage>
        <taxon>Bacteria</taxon>
        <taxon>Bacillati</taxon>
        <taxon>Bacillota</taxon>
        <taxon>Bacilli</taxon>
        <taxon>Bacillales</taxon>
        <taxon>Caryophanaceae</taxon>
        <taxon>Jeotgalibacillus</taxon>
    </lineage>
</organism>
<comment type="caution">
    <text evidence="2">The sequence shown here is derived from an EMBL/GenBank/DDBJ whole genome shotgun (WGS) entry which is preliminary data.</text>
</comment>
<dbReference type="AlphaFoldDB" id="A0A2S5GFR9"/>
<sequence>MFPHYYCGFYFLLGRGDLLSSRNIIRHVQGFNQYEAELSGRGRKSACGPATMATIINYYRPSKEQHSKWLRKWYKESKANWLGLSAKKMIRSLSVYGTPSKIPSKRMWSEYRKEIDHGRPVGIKFDQWFSFKWFSTHYRYRYHWVTGIGYEEQDEKRYLLVLDNGTKKEVIRKIDFTQNAPILSMIAFHHQDKS</sequence>
<feature type="domain" description="Peptidase C39-like" evidence="1">
    <location>
        <begin position="28"/>
        <end position="163"/>
    </location>
</feature>
<dbReference type="EMBL" id="PREZ01000001">
    <property type="protein sequence ID" value="PPA71880.1"/>
    <property type="molecule type" value="Genomic_DNA"/>
</dbReference>
<accession>A0A2S5GFR9</accession>
<evidence type="ECO:0000313" key="3">
    <source>
        <dbReference type="Proteomes" id="UP000239047"/>
    </source>
</evidence>
<name>A0A2S5GFR9_9BACL</name>
<keyword evidence="3" id="KW-1185">Reference proteome</keyword>
<evidence type="ECO:0000259" key="1">
    <source>
        <dbReference type="Pfam" id="PF13529"/>
    </source>
</evidence>